<evidence type="ECO:0000259" key="5">
    <source>
        <dbReference type="PROSITE" id="PS51184"/>
    </source>
</evidence>
<dbReference type="Gene3D" id="2.60.120.650">
    <property type="entry name" value="Cupin"/>
    <property type="match status" value="1"/>
</dbReference>
<name>A0A0E9NKD1_SAICN</name>
<dbReference type="GO" id="GO:0003712">
    <property type="term" value="F:transcription coregulator activity"/>
    <property type="evidence" value="ECO:0007669"/>
    <property type="project" value="TreeGrafter"/>
</dbReference>
<evidence type="ECO:0000313" key="7">
    <source>
        <dbReference type="Proteomes" id="UP000033140"/>
    </source>
</evidence>
<dbReference type="GO" id="GO:0032454">
    <property type="term" value="F:histone H3K9 demethylase activity"/>
    <property type="evidence" value="ECO:0007669"/>
    <property type="project" value="InterPro"/>
</dbReference>
<evidence type="ECO:0000313" key="6">
    <source>
        <dbReference type="EMBL" id="GAO50299.1"/>
    </source>
</evidence>
<feature type="region of interest" description="Disordered" evidence="4">
    <location>
        <begin position="177"/>
        <end position="289"/>
    </location>
</feature>
<reference evidence="6 7" key="1">
    <citation type="journal article" date="2011" name="J. Gen. Appl. Microbiol.">
        <title>Draft genome sequencing of the enigmatic yeast Saitoella complicata.</title>
        <authorList>
            <person name="Nishida H."/>
            <person name="Hamamoto M."/>
            <person name="Sugiyama J."/>
        </authorList>
    </citation>
    <scope>NUCLEOTIDE SEQUENCE [LARGE SCALE GENOMIC DNA]</scope>
    <source>
        <strain evidence="6 7">NRRL Y-17804</strain>
    </source>
</reference>
<feature type="region of interest" description="Disordered" evidence="4">
    <location>
        <begin position="94"/>
        <end position="156"/>
    </location>
</feature>
<feature type="region of interest" description="Disordered" evidence="4">
    <location>
        <begin position="490"/>
        <end position="520"/>
    </location>
</feature>
<evidence type="ECO:0000256" key="2">
    <source>
        <dbReference type="ARBA" id="ARBA00022723"/>
    </source>
</evidence>
<dbReference type="GO" id="GO:0031490">
    <property type="term" value="F:chromatin DNA binding"/>
    <property type="evidence" value="ECO:0007669"/>
    <property type="project" value="TreeGrafter"/>
</dbReference>
<gene>
    <name evidence="6" type="ORF">G7K_4429-t1</name>
</gene>
<dbReference type="AlphaFoldDB" id="A0A0E9NKD1"/>
<dbReference type="GO" id="GO:0046872">
    <property type="term" value="F:metal ion binding"/>
    <property type="evidence" value="ECO:0007669"/>
    <property type="project" value="UniProtKB-KW"/>
</dbReference>
<keyword evidence="7" id="KW-1185">Reference proteome</keyword>
<dbReference type="EMBL" id="BACD03000031">
    <property type="protein sequence ID" value="GAO50299.1"/>
    <property type="molecule type" value="Genomic_DNA"/>
</dbReference>
<dbReference type="InterPro" id="IPR003347">
    <property type="entry name" value="JmjC_dom"/>
</dbReference>
<feature type="compositionally biased region" description="Polar residues" evidence="4">
    <location>
        <begin position="202"/>
        <end position="217"/>
    </location>
</feature>
<comment type="caution">
    <text evidence="6">The sequence shown here is derived from an EMBL/GenBank/DDBJ whole genome shotgun (WGS) entry which is preliminary data.</text>
</comment>
<reference evidence="6 7" key="3">
    <citation type="journal article" date="2015" name="Genome Announc.">
        <title>Draft Genome Sequence of the Archiascomycetous Yeast Saitoella complicata.</title>
        <authorList>
            <person name="Yamauchi K."/>
            <person name="Kondo S."/>
            <person name="Hamamoto M."/>
            <person name="Takahashi Y."/>
            <person name="Ogura Y."/>
            <person name="Hayashi T."/>
            <person name="Nishida H."/>
        </authorList>
    </citation>
    <scope>NUCLEOTIDE SEQUENCE [LARGE SCALE GENOMIC DNA]</scope>
    <source>
        <strain evidence="6 7">NRRL Y-17804</strain>
    </source>
</reference>
<accession>A0A0E9NKD1</accession>
<dbReference type="GO" id="GO:0000118">
    <property type="term" value="C:histone deacetylase complex"/>
    <property type="evidence" value="ECO:0007669"/>
    <property type="project" value="TreeGrafter"/>
</dbReference>
<dbReference type="STRING" id="698492.A0A0E9NKD1"/>
<dbReference type="InterPro" id="IPR045109">
    <property type="entry name" value="LSDs-like"/>
</dbReference>
<dbReference type="GO" id="GO:0006357">
    <property type="term" value="P:regulation of transcription by RNA polymerase II"/>
    <property type="evidence" value="ECO:0007669"/>
    <property type="project" value="TreeGrafter"/>
</dbReference>
<reference evidence="6 7" key="2">
    <citation type="journal article" date="2014" name="J. Gen. Appl. Microbiol.">
        <title>The early diverging ascomycetous budding yeast Saitoella complicata has three histone deacetylases belonging to the Clr6, Hos2, and Rpd3 lineages.</title>
        <authorList>
            <person name="Nishida H."/>
            <person name="Matsumoto T."/>
            <person name="Kondo S."/>
            <person name="Hamamoto M."/>
            <person name="Yoshikawa H."/>
        </authorList>
    </citation>
    <scope>NUCLEOTIDE SEQUENCE [LARGE SCALE GENOMIC DNA]</scope>
    <source>
        <strain evidence="6 7">NRRL Y-17804</strain>
    </source>
</reference>
<protein>
    <recommendedName>
        <fullName evidence="5">JmjC domain-containing protein</fullName>
    </recommendedName>
</protein>
<dbReference type="PANTHER" id="PTHR12549">
    <property type="entry name" value="JMJC DOMAIN-CONTAINING HISTONE DEMETHYLATION PROTEIN"/>
    <property type="match status" value="1"/>
</dbReference>
<dbReference type="SUPFAM" id="SSF51197">
    <property type="entry name" value="Clavaminate synthase-like"/>
    <property type="match status" value="1"/>
</dbReference>
<dbReference type="Pfam" id="PF02373">
    <property type="entry name" value="JmjC"/>
    <property type="match status" value="1"/>
</dbReference>
<feature type="compositionally biased region" description="Polar residues" evidence="4">
    <location>
        <begin position="269"/>
        <end position="283"/>
    </location>
</feature>
<sequence length="944" mass="106167">MQFANEYLALSEVQKDRLDAKYSRHRVSHRNVHPRVETWARQLGVSVGVIEFYIRMRVNVGKPDGKWQRKNVDPVEWEEQLRQAEEYRQLQTGGSAMAHGPPTNAIANVEGGGSSLKKRRLQPSEIATTSNRRRRQTIESETPAPSSSGRPQRSNSRRNYADLLKASLNHDLAAPVVGGDRTLETPKLKKRRLQPSEIEITPATSSSGRPQRSNSRRNYTDPLDASLEDNFEETPRPKKKAKTNDPAFPVPLSSRKRRSVEQNPPEDPGSTTEPNTTATTDLTASDPLPLPLEYEHLSKPRNFKLRDLCPTQPVAMSADHKVLQEITCAATRAKLPSDEKDGFGQCRACSARQRDLCRFRGIRMFRQKADSDGITPKGWALISQETPLLQNLGFRKMGEGTREDISYALTQMSHSLYSVLQRELAHELNPHGHPTSAADTEGALRRPRDENIRALCDACATTIFSGHWVCYVCGHEVCLGCWDEWDETSPSSVAPDAISPTPPPTAETSSTRAGNSNQKAQAEVGNPMLDGCRQRTRHGKHHFVPYTRFAEGEIRALMERASEWVSLTQGTVWDNEIPQHLRVRGETDESLPFVGERWDNVSEGEFQKLWRRGEPLVLSGCLERMEIQWTPEYFIEHYGGQNCHLVNCEQSQVIQATVKKFFENFEKGELYGHRTLKLKDWPPKADFKTEFPALFEDFERALPFPRYTRRTGFFNIASRFPLAYLPPDLGPKMYNAYASSDEEGGAGTTNLHLDMTDAINIMAYAAGRPPEGREGCAVWDIFPAEATGVLREFIKTEIIKDGKGGKGGEGVRDIDDPVLRQRFYLTRPHLALLRAKYGIRPHRIYQSPGDAVFIPAGCAHQVCNLTSCIKVACDFVSPENVSRCEVITRENRGLRERCKREDVLQLSNVVYFGWKDLEEGLVGAQAGQNTPPVPAQEEGEQQTI</sequence>
<evidence type="ECO:0000256" key="1">
    <source>
        <dbReference type="ARBA" id="ARBA00004123"/>
    </source>
</evidence>
<keyword evidence="2" id="KW-0479">Metal-binding</keyword>
<dbReference type="PANTHER" id="PTHR12549:SF38">
    <property type="entry name" value="JMJC DOMAIN-CONTAINING HISTONE DEMETHYLASE 2, ISOFORM A"/>
    <property type="match status" value="1"/>
</dbReference>
<feature type="compositionally biased region" description="Polar residues" evidence="4">
    <location>
        <begin position="139"/>
        <end position="156"/>
    </location>
</feature>
<dbReference type="PROSITE" id="PS51184">
    <property type="entry name" value="JMJC"/>
    <property type="match status" value="1"/>
</dbReference>
<keyword evidence="3" id="KW-0539">Nucleus</keyword>
<evidence type="ECO:0000256" key="4">
    <source>
        <dbReference type="SAM" id="MobiDB-lite"/>
    </source>
</evidence>
<dbReference type="SMART" id="SM00558">
    <property type="entry name" value="JmjC"/>
    <property type="match status" value="1"/>
</dbReference>
<dbReference type="GO" id="GO:0000785">
    <property type="term" value="C:chromatin"/>
    <property type="evidence" value="ECO:0007669"/>
    <property type="project" value="TreeGrafter"/>
</dbReference>
<dbReference type="Proteomes" id="UP000033140">
    <property type="component" value="Unassembled WGS sequence"/>
</dbReference>
<feature type="region of interest" description="Disordered" evidence="4">
    <location>
        <begin position="925"/>
        <end position="944"/>
    </location>
</feature>
<organism evidence="6 7">
    <name type="scientific">Saitoella complicata (strain BCRC 22490 / CBS 7301 / JCM 7358 / NBRC 10748 / NRRL Y-17804)</name>
    <dbReference type="NCBI Taxonomy" id="698492"/>
    <lineage>
        <taxon>Eukaryota</taxon>
        <taxon>Fungi</taxon>
        <taxon>Dikarya</taxon>
        <taxon>Ascomycota</taxon>
        <taxon>Taphrinomycotina</taxon>
        <taxon>Taphrinomycotina incertae sedis</taxon>
        <taxon>Saitoella</taxon>
    </lineage>
</organism>
<evidence type="ECO:0000256" key="3">
    <source>
        <dbReference type="ARBA" id="ARBA00023242"/>
    </source>
</evidence>
<dbReference type="OMA" id="SCIERRN"/>
<feature type="domain" description="JmjC" evidence="5">
    <location>
        <begin position="709"/>
        <end position="892"/>
    </location>
</feature>
<proteinExistence type="predicted"/>
<comment type="subcellular location">
    <subcellularLocation>
        <location evidence="1">Nucleus</location>
    </subcellularLocation>
</comment>